<evidence type="ECO:0000256" key="3">
    <source>
        <dbReference type="SAM" id="SignalP"/>
    </source>
</evidence>
<dbReference type="InterPro" id="IPR000668">
    <property type="entry name" value="Peptidase_C1A_C"/>
</dbReference>
<name>A0A8J6L8N1_MICOH</name>
<dbReference type="PROSITE" id="PS50958">
    <property type="entry name" value="SMB_2"/>
    <property type="match status" value="1"/>
</dbReference>
<proteinExistence type="inferred from homology"/>
<dbReference type="PROSITE" id="PS00524">
    <property type="entry name" value="SMB_1"/>
    <property type="match status" value="1"/>
</dbReference>
<feature type="chain" id="PRO_5035302307" evidence="3">
    <location>
        <begin position="20"/>
        <end position="399"/>
    </location>
</feature>
<dbReference type="SUPFAM" id="SSF54001">
    <property type="entry name" value="Cysteine proteinases"/>
    <property type="match status" value="1"/>
</dbReference>
<protein>
    <submittedName>
        <fullName evidence="5">Tubulointerstitial nephritis antigen</fullName>
    </submittedName>
</protein>
<organism evidence="5 6">
    <name type="scientific">Microtus ochrogaster</name>
    <name type="common">Prairie vole</name>
    <dbReference type="NCBI Taxonomy" id="79684"/>
    <lineage>
        <taxon>Eukaryota</taxon>
        <taxon>Metazoa</taxon>
        <taxon>Chordata</taxon>
        <taxon>Craniata</taxon>
        <taxon>Vertebrata</taxon>
        <taxon>Euteleostomi</taxon>
        <taxon>Mammalia</taxon>
        <taxon>Eutheria</taxon>
        <taxon>Euarchontoglires</taxon>
        <taxon>Glires</taxon>
        <taxon>Rodentia</taxon>
        <taxon>Myomorpha</taxon>
        <taxon>Muroidea</taxon>
        <taxon>Cricetidae</taxon>
        <taxon>Arvicolinae</taxon>
        <taxon>Microtus</taxon>
    </lineage>
</organism>
<feature type="signal peptide" evidence="3">
    <location>
        <begin position="1"/>
        <end position="19"/>
    </location>
</feature>
<dbReference type="InterPro" id="IPR001212">
    <property type="entry name" value="Somatomedin_B_dom"/>
</dbReference>
<dbReference type="EMBL" id="JAATJU010009099">
    <property type="protein sequence ID" value="KAH0518947.1"/>
    <property type="molecule type" value="Genomic_DNA"/>
</dbReference>
<reference evidence="5" key="1">
    <citation type="submission" date="2020-03" db="EMBL/GenBank/DDBJ databases">
        <title>Studies in the Genomics of Life Span.</title>
        <authorList>
            <person name="Glass D."/>
        </authorList>
    </citation>
    <scope>NUCLEOTIDE SEQUENCE</scope>
    <source>
        <strain evidence="5">LTLLF</strain>
        <tissue evidence="5">Muscle</tissue>
    </source>
</reference>
<evidence type="ECO:0000256" key="1">
    <source>
        <dbReference type="ARBA" id="ARBA00008455"/>
    </source>
</evidence>
<gene>
    <name evidence="5" type="ORF">LTLLF_115000</name>
</gene>
<dbReference type="PROSITE" id="PS00640">
    <property type="entry name" value="THIOL_PROTEASE_ASN"/>
    <property type="match status" value="1"/>
</dbReference>
<evidence type="ECO:0000313" key="5">
    <source>
        <dbReference type="EMBL" id="KAH0518947.1"/>
    </source>
</evidence>
<evidence type="ECO:0000259" key="4">
    <source>
        <dbReference type="PROSITE" id="PS50958"/>
    </source>
</evidence>
<accession>A0A8J6L8N1</accession>
<dbReference type="AlphaFoldDB" id="A0A8J6L8N1"/>
<dbReference type="SMART" id="SM00645">
    <property type="entry name" value="Pept_C1"/>
    <property type="match status" value="1"/>
</dbReference>
<dbReference type="Pfam" id="PF00112">
    <property type="entry name" value="Peptidase_C1"/>
    <property type="match status" value="2"/>
</dbReference>
<dbReference type="InterPro" id="IPR025661">
    <property type="entry name" value="Pept_asp_AS"/>
</dbReference>
<keyword evidence="2" id="KW-1015">Disulfide bond</keyword>
<evidence type="ECO:0000256" key="2">
    <source>
        <dbReference type="ARBA" id="ARBA00023157"/>
    </source>
</evidence>
<dbReference type="Proteomes" id="UP000710432">
    <property type="component" value="Unassembled WGS sequence"/>
</dbReference>
<dbReference type="InterPro" id="IPR038765">
    <property type="entry name" value="Papain-like_cys_pep_sf"/>
</dbReference>
<dbReference type="GO" id="GO:0006508">
    <property type="term" value="P:proteolysis"/>
    <property type="evidence" value="ECO:0007669"/>
    <property type="project" value="InterPro"/>
</dbReference>
<dbReference type="SMART" id="SM00201">
    <property type="entry name" value="SO"/>
    <property type="match status" value="1"/>
</dbReference>
<dbReference type="GO" id="GO:0008234">
    <property type="term" value="F:cysteine-type peptidase activity"/>
    <property type="evidence" value="ECO:0007669"/>
    <property type="project" value="InterPro"/>
</dbReference>
<comment type="caution">
    <text evidence="5">The sequence shown here is derived from an EMBL/GenBank/DDBJ whole genome shotgun (WGS) entry which is preliminary data.</text>
</comment>
<comment type="similarity">
    <text evidence="1">Belongs to the peptidase C1 family.</text>
</comment>
<sequence>MWTEYKILIFSYLVAELYAETHSLSQREVDPGPYFPRNHTISKGARHKRAIFRGQYCRVFGCCEDRDDACVTPFYEVNALCYCDSFCERENPDCCPDYKSFCREEKEWLPLKQPSDPEGCSRGNQHYEEGSVVKENCNSCTCSGQQWRCSQNVCLVHPELIEHINEGDYGWTAQNYSQFWGMTLEEGFKFRLGTLPPNPMLLSMNEMTASFPAKADLPEVFIASYKWPGWTHGPLDQKNCAASWAFSTASVAADRIAIQSNGRYTANLSPQNLISCCAKNRHGCNSGSIDRAWWFLRKPIMQVHEDFFYYKTGIYRHVVSTNEESEKYKKLRTHAVKLTGWGTLRGAKGKKEKYWIAANSWGKSWGENGYFRILRGVNESDIEKLIIAAWGQLTSSDDP</sequence>
<dbReference type="Gene3D" id="3.90.70.10">
    <property type="entry name" value="Cysteine proteinases"/>
    <property type="match status" value="2"/>
</dbReference>
<evidence type="ECO:0000313" key="6">
    <source>
        <dbReference type="Proteomes" id="UP000710432"/>
    </source>
</evidence>
<dbReference type="InterPro" id="IPR013128">
    <property type="entry name" value="Peptidase_C1A"/>
</dbReference>
<dbReference type="PANTHER" id="PTHR12411">
    <property type="entry name" value="CYSTEINE PROTEASE FAMILY C1-RELATED"/>
    <property type="match status" value="1"/>
</dbReference>
<keyword evidence="3" id="KW-0732">Signal</keyword>
<feature type="domain" description="SMB" evidence="4">
    <location>
        <begin position="58"/>
        <end position="107"/>
    </location>
</feature>